<reference evidence="2" key="3">
    <citation type="submission" date="2015-04" db="UniProtKB">
        <authorList>
            <consortium name="EnsemblPlants"/>
        </authorList>
    </citation>
    <scope>IDENTIFICATION</scope>
    <source>
        <strain evidence="2">cv. Jemalong A17</strain>
    </source>
</reference>
<keyword evidence="3" id="KW-1185">Reference proteome</keyword>
<accession>A0A072TPU1</accession>
<evidence type="ECO:0000313" key="3">
    <source>
        <dbReference type="Proteomes" id="UP000002051"/>
    </source>
</evidence>
<sequence length="139" mass="16191">MKIVGRIPFFLDDLPIISRKEHELQVQFSEENFQENFNRLKNWTNEEKNNCFYMGDYRVMIRVMFGEYWIKNGVEKISPKAKSQLNCDFAVRGQQGSAQSSSFPEHRKINFSGIFCSELGLGVFMKVVDNFVSFPMALV</sequence>
<evidence type="ECO:0000313" key="1">
    <source>
        <dbReference type="EMBL" id="KEH19529.1"/>
    </source>
</evidence>
<protein>
    <submittedName>
        <fullName evidence="1 2">Uncharacterized protein</fullName>
    </submittedName>
</protein>
<evidence type="ECO:0000313" key="2">
    <source>
        <dbReference type="EnsemblPlants" id="KEH19529"/>
    </source>
</evidence>
<dbReference type="EnsemblPlants" id="KEH19529">
    <property type="protein sequence ID" value="KEH19529"/>
    <property type="gene ID" value="MTR_8g463240"/>
</dbReference>
<reference evidence="1 3" key="1">
    <citation type="journal article" date="2011" name="Nature">
        <title>The Medicago genome provides insight into the evolution of rhizobial symbioses.</title>
        <authorList>
            <person name="Young N.D."/>
            <person name="Debelle F."/>
            <person name="Oldroyd G.E."/>
            <person name="Geurts R."/>
            <person name="Cannon S.B."/>
            <person name="Udvardi M.K."/>
            <person name="Benedito V.A."/>
            <person name="Mayer K.F."/>
            <person name="Gouzy J."/>
            <person name="Schoof H."/>
            <person name="Van de Peer Y."/>
            <person name="Proost S."/>
            <person name="Cook D.R."/>
            <person name="Meyers B.C."/>
            <person name="Spannagl M."/>
            <person name="Cheung F."/>
            <person name="De Mita S."/>
            <person name="Krishnakumar V."/>
            <person name="Gundlach H."/>
            <person name="Zhou S."/>
            <person name="Mudge J."/>
            <person name="Bharti A.K."/>
            <person name="Murray J.D."/>
            <person name="Naoumkina M.A."/>
            <person name="Rosen B."/>
            <person name="Silverstein K.A."/>
            <person name="Tang H."/>
            <person name="Rombauts S."/>
            <person name="Zhao P.X."/>
            <person name="Zhou P."/>
            <person name="Barbe V."/>
            <person name="Bardou P."/>
            <person name="Bechner M."/>
            <person name="Bellec A."/>
            <person name="Berger A."/>
            <person name="Berges H."/>
            <person name="Bidwell S."/>
            <person name="Bisseling T."/>
            <person name="Choisne N."/>
            <person name="Couloux A."/>
            <person name="Denny R."/>
            <person name="Deshpande S."/>
            <person name="Dai X."/>
            <person name="Doyle J.J."/>
            <person name="Dudez A.M."/>
            <person name="Farmer A.D."/>
            <person name="Fouteau S."/>
            <person name="Franken C."/>
            <person name="Gibelin C."/>
            <person name="Gish J."/>
            <person name="Goldstein S."/>
            <person name="Gonzalez A.J."/>
            <person name="Green P.J."/>
            <person name="Hallab A."/>
            <person name="Hartog M."/>
            <person name="Hua A."/>
            <person name="Humphray S.J."/>
            <person name="Jeong D.H."/>
            <person name="Jing Y."/>
            <person name="Jocker A."/>
            <person name="Kenton S.M."/>
            <person name="Kim D.J."/>
            <person name="Klee K."/>
            <person name="Lai H."/>
            <person name="Lang C."/>
            <person name="Lin S."/>
            <person name="Macmil S.L."/>
            <person name="Magdelenat G."/>
            <person name="Matthews L."/>
            <person name="McCorrison J."/>
            <person name="Monaghan E.L."/>
            <person name="Mun J.H."/>
            <person name="Najar F.Z."/>
            <person name="Nicholson C."/>
            <person name="Noirot C."/>
            <person name="O'Bleness M."/>
            <person name="Paule C.R."/>
            <person name="Poulain J."/>
            <person name="Prion F."/>
            <person name="Qin B."/>
            <person name="Qu C."/>
            <person name="Retzel E.F."/>
            <person name="Riddle C."/>
            <person name="Sallet E."/>
            <person name="Samain S."/>
            <person name="Samson N."/>
            <person name="Sanders I."/>
            <person name="Saurat O."/>
            <person name="Scarpelli C."/>
            <person name="Schiex T."/>
            <person name="Segurens B."/>
            <person name="Severin A.J."/>
            <person name="Sherrier D.J."/>
            <person name="Shi R."/>
            <person name="Sims S."/>
            <person name="Singer S.R."/>
            <person name="Sinharoy S."/>
            <person name="Sterck L."/>
            <person name="Viollet A."/>
            <person name="Wang B.B."/>
            <person name="Wang K."/>
            <person name="Wang M."/>
            <person name="Wang X."/>
            <person name="Warfsmann J."/>
            <person name="Weissenbach J."/>
            <person name="White D.D."/>
            <person name="White J.D."/>
            <person name="Wiley G.B."/>
            <person name="Wincker P."/>
            <person name="Xing Y."/>
            <person name="Yang L."/>
            <person name="Yao Z."/>
            <person name="Ying F."/>
            <person name="Zhai J."/>
            <person name="Zhou L."/>
            <person name="Zuber A."/>
            <person name="Denarie J."/>
            <person name="Dixon R.A."/>
            <person name="May G.D."/>
            <person name="Schwartz D.C."/>
            <person name="Rogers J."/>
            <person name="Quetier F."/>
            <person name="Town C.D."/>
            <person name="Roe B.A."/>
        </authorList>
    </citation>
    <scope>NUCLEOTIDE SEQUENCE [LARGE SCALE GENOMIC DNA]</scope>
    <source>
        <strain evidence="1">A17</strain>
        <strain evidence="2 3">cv. Jemalong A17</strain>
    </source>
</reference>
<proteinExistence type="predicted"/>
<dbReference type="EMBL" id="CM001224">
    <property type="protein sequence ID" value="KEH19529.1"/>
    <property type="molecule type" value="Genomic_DNA"/>
</dbReference>
<reference evidence="1 3" key="2">
    <citation type="journal article" date="2014" name="BMC Genomics">
        <title>An improved genome release (version Mt4.0) for the model legume Medicago truncatula.</title>
        <authorList>
            <person name="Tang H."/>
            <person name="Krishnakumar V."/>
            <person name="Bidwell S."/>
            <person name="Rosen B."/>
            <person name="Chan A."/>
            <person name="Zhou S."/>
            <person name="Gentzbittel L."/>
            <person name="Childs K.L."/>
            <person name="Yandell M."/>
            <person name="Gundlach H."/>
            <person name="Mayer K.F."/>
            <person name="Schwartz D.C."/>
            <person name="Town C.D."/>
        </authorList>
    </citation>
    <scope>GENOME REANNOTATION</scope>
    <source>
        <strain evidence="1">A17</strain>
        <strain evidence="2 3">cv. Jemalong A17</strain>
    </source>
</reference>
<name>A0A072TPU1_MEDTR</name>
<dbReference type="HOGENOM" id="CLU_1848110_0_0_1"/>
<organism evidence="1 3">
    <name type="scientific">Medicago truncatula</name>
    <name type="common">Barrel medic</name>
    <name type="synonym">Medicago tribuloides</name>
    <dbReference type="NCBI Taxonomy" id="3880"/>
    <lineage>
        <taxon>Eukaryota</taxon>
        <taxon>Viridiplantae</taxon>
        <taxon>Streptophyta</taxon>
        <taxon>Embryophyta</taxon>
        <taxon>Tracheophyta</taxon>
        <taxon>Spermatophyta</taxon>
        <taxon>Magnoliopsida</taxon>
        <taxon>eudicotyledons</taxon>
        <taxon>Gunneridae</taxon>
        <taxon>Pentapetalae</taxon>
        <taxon>rosids</taxon>
        <taxon>fabids</taxon>
        <taxon>Fabales</taxon>
        <taxon>Fabaceae</taxon>
        <taxon>Papilionoideae</taxon>
        <taxon>50 kb inversion clade</taxon>
        <taxon>NPAAA clade</taxon>
        <taxon>Hologalegina</taxon>
        <taxon>IRL clade</taxon>
        <taxon>Trifolieae</taxon>
        <taxon>Medicago</taxon>
    </lineage>
</organism>
<dbReference type="AlphaFoldDB" id="A0A072TPU1"/>
<dbReference type="Proteomes" id="UP000002051">
    <property type="component" value="Chromosome 8"/>
</dbReference>
<gene>
    <name evidence="1" type="ordered locus">MTR_8g463240</name>
</gene>